<keyword evidence="4" id="KW-1185">Reference proteome</keyword>
<dbReference type="InterPro" id="IPR000086">
    <property type="entry name" value="NUDIX_hydrolase_dom"/>
</dbReference>
<dbReference type="InterPro" id="IPR015797">
    <property type="entry name" value="NUDIX_hydrolase-like_dom_sf"/>
</dbReference>
<dbReference type="Proteomes" id="UP000516173">
    <property type="component" value="Chromosome"/>
</dbReference>
<dbReference type="SUPFAM" id="SSF55811">
    <property type="entry name" value="Nudix"/>
    <property type="match status" value="1"/>
</dbReference>
<organism evidence="3 4">
    <name type="scientific">Nocardia wallacei</name>
    <dbReference type="NCBI Taxonomy" id="480035"/>
    <lineage>
        <taxon>Bacteria</taxon>
        <taxon>Bacillati</taxon>
        <taxon>Actinomycetota</taxon>
        <taxon>Actinomycetes</taxon>
        <taxon>Mycobacteriales</taxon>
        <taxon>Nocardiaceae</taxon>
        <taxon>Nocardia</taxon>
    </lineage>
</organism>
<accession>A0A7G1KJ07</accession>
<evidence type="ECO:0000313" key="3">
    <source>
        <dbReference type="EMBL" id="BCK54891.1"/>
    </source>
</evidence>
<dbReference type="Gene3D" id="3.90.79.10">
    <property type="entry name" value="Nucleoside Triphosphate Pyrophosphohydrolase"/>
    <property type="match status" value="1"/>
</dbReference>
<name>A0A7G1KJ07_9NOCA</name>
<evidence type="ECO:0000259" key="2">
    <source>
        <dbReference type="Pfam" id="PF00293"/>
    </source>
</evidence>
<sequence length="79" mass="8845">MWRMGFPPELTSTAYPEKSALSRERSLSVPAAMVRTMQQAEPGEHPLAAARREAYEELGLEAEFTGGRRAATRDGRPRR</sequence>
<dbReference type="KEGG" id="nwl:NWFMUON74_26630"/>
<proteinExistence type="predicted"/>
<dbReference type="EMBL" id="AP023396">
    <property type="protein sequence ID" value="BCK54891.1"/>
    <property type="molecule type" value="Genomic_DNA"/>
</dbReference>
<dbReference type="Pfam" id="PF00293">
    <property type="entry name" value="NUDIX"/>
    <property type="match status" value="1"/>
</dbReference>
<protein>
    <recommendedName>
        <fullName evidence="2">Nudix hydrolase domain-containing protein</fullName>
    </recommendedName>
</protein>
<evidence type="ECO:0000313" key="4">
    <source>
        <dbReference type="Proteomes" id="UP000516173"/>
    </source>
</evidence>
<reference evidence="3 4" key="1">
    <citation type="submission" date="2020-08" db="EMBL/GenBank/DDBJ databases">
        <title>Genome Sequencing of Nocardia wallacei strain FMUON74 and assembly.</title>
        <authorList>
            <person name="Toyokawa M."/>
            <person name="Uesaka K."/>
        </authorList>
    </citation>
    <scope>NUCLEOTIDE SEQUENCE [LARGE SCALE GENOMIC DNA]</scope>
    <source>
        <strain evidence="3 4">FMUON74</strain>
    </source>
</reference>
<gene>
    <name evidence="3" type="ORF">NWFMUON74_26630</name>
</gene>
<feature type="domain" description="Nudix hydrolase" evidence="2">
    <location>
        <begin position="40"/>
        <end position="66"/>
    </location>
</feature>
<evidence type="ECO:0000256" key="1">
    <source>
        <dbReference type="SAM" id="MobiDB-lite"/>
    </source>
</evidence>
<dbReference type="AlphaFoldDB" id="A0A7G1KJ07"/>
<feature type="region of interest" description="Disordered" evidence="1">
    <location>
        <begin position="1"/>
        <end position="22"/>
    </location>
</feature>